<comment type="pathway">
    <text evidence="2 7 10">Pyrimidine metabolism; UMP biosynthesis via de novo pathway; UMP from orotate: step 2/2.</text>
</comment>
<name>A0A832I3Q4_UNCEI</name>
<reference evidence="12" key="1">
    <citation type="journal article" date="2020" name="mSystems">
        <title>Genome- and Community-Level Interaction Insights into Carbon Utilization and Element Cycling Functions of Hydrothermarchaeota in Hydrothermal Sediment.</title>
        <authorList>
            <person name="Zhou Z."/>
            <person name="Liu Y."/>
            <person name="Xu W."/>
            <person name="Pan J."/>
            <person name="Luo Z.H."/>
            <person name="Li M."/>
        </authorList>
    </citation>
    <scope>NUCLEOTIDE SEQUENCE [LARGE SCALE GENOMIC DNA]</scope>
    <source>
        <strain evidence="12">SpSt-381</strain>
    </source>
</reference>
<dbReference type="InterPro" id="IPR018089">
    <property type="entry name" value="OMPdecase_AS"/>
</dbReference>
<feature type="binding site" evidence="7 9">
    <location>
        <position position="9"/>
    </location>
    <ligand>
        <name>substrate</name>
    </ligand>
</feature>
<dbReference type="PANTHER" id="PTHR32119:SF2">
    <property type="entry name" value="OROTIDINE 5'-PHOSPHATE DECARBOXYLASE"/>
    <property type="match status" value="1"/>
</dbReference>
<dbReference type="GO" id="GO:0006207">
    <property type="term" value="P:'de novo' pyrimidine nucleobase biosynthetic process"/>
    <property type="evidence" value="ECO:0007669"/>
    <property type="project" value="InterPro"/>
</dbReference>
<protein>
    <recommendedName>
        <fullName evidence="7">Orotidine 5'-phosphate decarboxylase</fullName>
        <ecNumber evidence="7">4.1.1.23</ecNumber>
    </recommendedName>
    <alternativeName>
        <fullName evidence="7">OMP decarboxylase</fullName>
        <shortName evidence="7">OMPDCase</shortName>
        <shortName evidence="7">OMPdecase</shortName>
    </alternativeName>
</protein>
<dbReference type="PROSITE" id="PS00156">
    <property type="entry name" value="OMPDECASE"/>
    <property type="match status" value="1"/>
</dbReference>
<comment type="subunit">
    <text evidence="7">Homodimer.</text>
</comment>
<dbReference type="HAMAP" id="MF_01200_B">
    <property type="entry name" value="OMPdecase_type1_B"/>
    <property type="match status" value="1"/>
</dbReference>
<feature type="binding site" evidence="7 9">
    <location>
        <position position="209"/>
    </location>
    <ligand>
        <name>substrate</name>
    </ligand>
</feature>
<feature type="binding site" evidence="7 9">
    <location>
        <position position="179"/>
    </location>
    <ligand>
        <name>substrate</name>
    </ligand>
</feature>
<gene>
    <name evidence="7" type="primary">pyrF</name>
    <name evidence="12" type="ORF">ENR23_11105</name>
</gene>
<feature type="binding site" evidence="7 9">
    <location>
        <position position="31"/>
    </location>
    <ligand>
        <name>substrate</name>
    </ligand>
</feature>
<accession>A0A832I3Q4</accession>
<feature type="active site" description="Proton donor" evidence="7">
    <location>
        <position position="60"/>
    </location>
</feature>
<dbReference type="InterPro" id="IPR014732">
    <property type="entry name" value="OMPdecase"/>
</dbReference>
<dbReference type="NCBIfam" id="NF001273">
    <property type="entry name" value="PRK00230.1"/>
    <property type="match status" value="1"/>
</dbReference>
<dbReference type="AlphaFoldDB" id="A0A832I3Q4"/>
<dbReference type="CDD" id="cd04725">
    <property type="entry name" value="OMP_decarboxylase_like"/>
    <property type="match status" value="1"/>
</dbReference>
<dbReference type="UniPathway" id="UPA00070">
    <property type="reaction ID" value="UER00120"/>
</dbReference>
<evidence type="ECO:0000256" key="10">
    <source>
        <dbReference type="RuleBase" id="RU000512"/>
    </source>
</evidence>
<evidence type="ECO:0000313" key="12">
    <source>
        <dbReference type="EMBL" id="HGZ43948.1"/>
    </source>
</evidence>
<evidence type="ECO:0000256" key="9">
    <source>
        <dbReference type="PIRSR" id="PIRSR614732-2"/>
    </source>
</evidence>
<dbReference type="GO" id="GO:0005829">
    <property type="term" value="C:cytosol"/>
    <property type="evidence" value="ECO:0007669"/>
    <property type="project" value="TreeGrafter"/>
</dbReference>
<evidence type="ECO:0000256" key="6">
    <source>
        <dbReference type="ARBA" id="ARBA00049157"/>
    </source>
</evidence>
<evidence type="ECO:0000256" key="3">
    <source>
        <dbReference type="ARBA" id="ARBA00022793"/>
    </source>
</evidence>
<dbReference type="Gene3D" id="3.20.20.70">
    <property type="entry name" value="Aldolase class I"/>
    <property type="match status" value="1"/>
</dbReference>
<comment type="caution">
    <text evidence="12">The sequence shown here is derived from an EMBL/GenBank/DDBJ whole genome shotgun (WGS) entry which is preliminary data.</text>
</comment>
<feature type="binding site" evidence="7">
    <location>
        <begin position="58"/>
        <end position="67"/>
    </location>
    <ligand>
        <name>substrate</name>
    </ligand>
</feature>
<evidence type="ECO:0000256" key="4">
    <source>
        <dbReference type="ARBA" id="ARBA00022975"/>
    </source>
</evidence>
<keyword evidence="4 7" id="KW-0665">Pyrimidine biosynthesis</keyword>
<feature type="domain" description="Orotidine 5'-phosphate decarboxylase" evidence="11">
    <location>
        <begin position="3"/>
        <end position="224"/>
    </location>
</feature>
<evidence type="ECO:0000256" key="1">
    <source>
        <dbReference type="ARBA" id="ARBA00002356"/>
    </source>
</evidence>
<comment type="function">
    <text evidence="1 7">Catalyzes the decarboxylation of orotidine 5'-monophosphate (OMP) to uridine 5'-monophosphate (UMP).</text>
</comment>
<dbReference type="InterPro" id="IPR047596">
    <property type="entry name" value="OMPdecase_bac"/>
</dbReference>
<dbReference type="GO" id="GO:0044205">
    <property type="term" value="P:'de novo' UMP biosynthetic process"/>
    <property type="evidence" value="ECO:0007669"/>
    <property type="project" value="UniProtKB-UniRule"/>
</dbReference>
<keyword evidence="5 7" id="KW-0456">Lyase</keyword>
<dbReference type="NCBIfam" id="TIGR01740">
    <property type="entry name" value="pyrF"/>
    <property type="match status" value="1"/>
</dbReference>
<proteinExistence type="inferred from homology"/>
<dbReference type="GO" id="GO:0004590">
    <property type="term" value="F:orotidine-5'-phosphate decarboxylase activity"/>
    <property type="evidence" value="ECO:0007669"/>
    <property type="project" value="UniProtKB-UniRule"/>
</dbReference>
<feature type="active site" description="For OMPdecase activity" evidence="8">
    <location>
        <position position="63"/>
    </location>
</feature>
<dbReference type="EC" id="4.1.1.23" evidence="7"/>
<dbReference type="Pfam" id="PF00215">
    <property type="entry name" value="OMPdecase"/>
    <property type="match status" value="1"/>
</dbReference>
<evidence type="ECO:0000256" key="5">
    <source>
        <dbReference type="ARBA" id="ARBA00023239"/>
    </source>
</evidence>
<evidence type="ECO:0000256" key="7">
    <source>
        <dbReference type="HAMAP-Rule" id="MF_01200"/>
    </source>
</evidence>
<dbReference type="InterPro" id="IPR001754">
    <property type="entry name" value="OMPdeCOase_dom"/>
</dbReference>
<evidence type="ECO:0000256" key="8">
    <source>
        <dbReference type="PIRSR" id="PIRSR614732-1"/>
    </source>
</evidence>
<keyword evidence="3 7" id="KW-0210">Decarboxylase</keyword>
<dbReference type="InterPro" id="IPR011060">
    <property type="entry name" value="RibuloseP-bd_barrel"/>
</dbReference>
<organism evidence="12">
    <name type="scientific">Eiseniibacteriota bacterium</name>
    <dbReference type="NCBI Taxonomy" id="2212470"/>
    <lineage>
        <taxon>Bacteria</taxon>
        <taxon>Candidatus Eiseniibacteriota</taxon>
    </lineage>
</organism>
<feature type="binding site" evidence="7 9">
    <location>
        <position position="117"/>
    </location>
    <ligand>
        <name>substrate</name>
    </ligand>
</feature>
<dbReference type="SUPFAM" id="SSF51366">
    <property type="entry name" value="Ribulose-phoshate binding barrel"/>
    <property type="match status" value="1"/>
</dbReference>
<dbReference type="InterPro" id="IPR013785">
    <property type="entry name" value="Aldolase_TIM"/>
</dbReference>
<comment type="catalytic activity">
    <reaction evidence="6 7 10">
        <text>orotidine 5'-phosphate + H(+) = UMP + CO2</text>
        <dbReference type="Rhea" id="RHEA:11596"/>
        <dbReference type="ChEBI" id="CHEBI:15378"/>
        <dbReference type="ChEBI" id="CHEBI:16526"/>
        <dbReference type="ChEBI" id="CHEBI:57538"/>
        <dbReference type="ChEBI" id="CHEBI:57865"/>
        <dbReference type="EC" id="4.1.1.23"/>
    </reaction>
</comment>
<evidence type="ECO:0000259" key="11">
    <source>
        <dbReference type="SMART" id="SM00934"/>
    </source>
</evidence>
<dbReference type="SMART" id="SM00934">
    <property type="entry name" value="OMPdecase"/>
    <property type="match status" value="1"/>
</dbReference>
<sequence>MTDIAIAFDVETLDQALALDARLGEGPEYAKVGLQLFTAEGPASVRALAARGRRVFLDLKLHDIPNTVEGAAREAARLGASLLTVHATGGAEMVEAAVRGAAAGGGDTGVVAVTVLTSLDERTLPPGFARPFALHATVAELLAMSLAAGARGIVCSAADLPGVRQRHPAPFYAVTPGIRPAGGGTQDQKRVATIADAVAAGSSLLVIGRPIAAAPDPRAALVAARAERDAAVAALAR</sequence>
<feature type="active site" description="For OMPdecase activity" evidence="8">
    <location>
        <position position="60"/>
    </location>
</feature>
<comment type="similarity">
    <text evidence="7">Belongs to the OMP decarboxylase family. Type 1 subfamily.</text>
</comment>
<dbReference type="PANTHER" id="PTHR32119">
    <property type="entry name" value="OROTIDINE 5'-PHOSPHATE DECARBOXYLASE"/>
    <property type="match status" value="1"/>
</dbReference>
<evidence type="ECO:0000256" key="2">
    <source>
        <dbReference type="ARBA" id="ARBA00004861"/>
    </source>
</evidence>
<feature type="binding site" evidence="7 9">
    <location>
        <position position="188"/>
    </location>
    <ligand>
        <name>substrate</name>
    </ligand>
</feature>
<dbReference type="EMBL" id="DSQF01000022">
    <property type="protein sequence ID" value="HGZ43948.1"/>
    <property type="molecule type" value="Genomic_DNA"/>
</dbReference>
<feature type="active site" description="For OMPdecase activity" evidence="8">
    <location>
        <position position="58"/>
    </location>
</feature>
<feature type="binding site" evidence="7 9">
    <location>
        <position position="208"/>
    </location>
    <ligand>
        <name>substrate</name>
    </ligand>
</feature>